<proteinExistence type="predicted"/>
<evidence type="ECO:0000313" key="1">
    <source>
        <dbReference type="EMBL" id="QDU35134.1"/>
    </source>
</evidence>
<organism evidence="1 2">
    <name type="scientific">Poriferisphaera corsica</name>
    <dbReference type="NCBI Taxonomy" id="2528020"/>
    <lineage>
        <taxon>Bacteria</taxon>
        <taxon>Pseudomonadati</taxon>
        <taxon>Planctomycetota</taxon>
        <taxon>Phycisphaerae</taxon>
        <taxon>Phycisphaerales</taxon>
        <taxon>Phycisphaeraceae</taxon>
        <taxon>Poriferisphaera</taxon>
    </lineage>
</organism>
<evidence type="ECO:0000313" key="2">
    <source>
        <dbReference type="Proteomes" id="UP000317369"/>
    </source>
</evidence>
<sequence length="255" mass="27980">MNRLKILLFSVSIGLLLSMRVAGGLVYNFDTKIDATVTATYDFNSFSSSKDAWGIYSNDGSAPSVLIDTSAVNSADNLGIVDSTKVANDVFFGVSDTLNGDIDKEISVIFTFDLTQLTFSESLNIAIDMGAVGDFEKDDNFDWTYQVDDHSESELFDVVVDESDVHDYQLEAKTITYNDPLKIDNKVISNQIQTFNKEIQVDSSAVSLKLIFTTYADGGSEAFMFDNIVVSSHMPEPASISLLILGGLTVLCYRK</sequence>
<dbReference type="Proteomes" id="UP000317369">
    <property type="component" value="Chromosome"/>
</dbReference>
<gene>
    <name evidence="1" type="ORF">KS4_32140</name>
</gene>
<name>A0A517YY34_9BACT</name>
<dbReference type="OrthoDB" id="287716at2"/>
<accession>A0A517YY34</accession>
<protein>
    <recommendedName>
        <fullName evidence="3">PEP-CTERM protein-sorting domain-containing protein</fullName>
    </recommendedName>
</protein>
<evidence type="ECO:0008006" key="3">
    <source>
        <dbReference type="Google" id="ProtNLM"/>
    </source>
</evidence>
<dbReference type="KEGG" id="pcor:KS4_32140"/>
<dbReference type="AlphaFoldDB" id="A0A517YY34"/>
<dbReference type="RefSeq" id="WP_145080025.1">
    <property type="nucleotide sequence ID" value="NZ_CP036425.1"/>
</dbReference>
<keyword evidence="2" id="KW-1185">Reference proteome</keyword>
<reference evidence="1 2" key="1">
    <citation type="submission" date="2019-02" db="EMBL/GenBank/DDBJ databases">
        <title>Deep-cultivation of Planctomycetes and their phenomic and genomic characterization uncovers novel biology.</title>
        <authorList>
            <person name="Wiegand S."/>
            <person name="Jogler M."/>
            <person name="Boedeker C."/>
            <person name="Pinto D."/>
            <person name="Vollmers J."/>
            <person name="Rivas-Marin E."/>
            <person name="Kohn T."/>
            <person name="Peeters S.H."/>
            <person name="Heuer A."/>
            <person name="Rast P."/>
            <person name="Oberbeckmann S."/>
            <person name="Bunk B."/>
            <person name="Jeske O."/>
            <person name="Meyerdierks A."/>
            <person name="Storesund J.E."/>
            <person name="Kallscheuer N."/>
            <person name="Luecker S."/>
            <person name="Lage O.M."/>
            <person name="Pohl T."/>
            <person name="Merkel B.J."/>
            <person name="Hornburger P."/>
            <person name="Mueller R.-W."/>
            <person name="Bruemmer F."/>
            <person name="Labrenz M."/>
            <person name="Spormann A.M."/>
            <person name="Op den Camp H."/>
            <person name="Overmann J."/>
            <person name="Amann R."/>
            <person name="Jetten M.S.M."/>
            <person name="Mascher T."/>
            <person name="Medema M.H."/>
            <person name="Devos D.P."/>
            <person name="Kaster A.-K."/>
            <person name="Ovreas L."/>
            <person name="Rohde M."/>
            <person name="Galperin M.Y."/>
            <person name="Jogler C."/>
        </authorList>
    </citation>
    <scope>NUCLEOTIDE SEQUENCE [LARGE SCALE GENOMIC DNA]</scope>
    <source>
        <strain evidence="1 2">KS4</strain>
    </source>
</reference>
<dbReference type="EMBL" id="CP036425">
    <property type="protein sequence ID" value="QDU35134.1"/>
    <property type="molecule type" value="Genomic_DNA"/>
</dbReference>